<proteinExistence type="predicted"/>
<dbReference type="Proteomes" id="UP000027180">
    <property type="component" value="Plasmid pRetIE4771d"/>
</dbReference>
<geneLocation type="plasmid" evidence="1 2">
    <name>pRetIE4771d</name>
</geneLocation>
<reference evidence="1 2" key="1">
    <citation type="submission" date="2013-12" db="EMBL/GenBank/DDBJ databases">
        <title>Complete genome sequence of Rhizobium etli bv. mimosae IE4771.</title>
        <authorList>
            <person name="Bustos P."/>
            <person name="Santamaria R.I."/>
            <person name="Lozano L."/>
            <person name="Ormeno-Orrillo E."/>
            <person name="Rogel M.A."/>
            <person name="Romero D."/>
            <person name="Cevallos M.A."/>
            <person name="Martinez-Romero E."/>
            <person name="Gonzalez V."/>
        </authorList>
    </citation>
    <scope>NUCLEOTIDE SEQUENCE [LARGE SCALE GENOMIC DNA]</scope>
    <source>
        <strain evidence="1 2">IE4771</strain>
        <plasmid evidence="2">Plasmid pRetIE4771d</plasmid>
    </source>
</reference>
<gene>
    <name evidence="1" type="ORF">IE4771_PD00091</name>
</gene>
<dbReference type="EMBL" id="CP006990">
    <property type="protein sequence ID" value="AIC30646.1"/>
    <property type="molecule type" value="Genomic_DNA"/>
</dbReference>
<evidence type="ECO:0000313" key="2">
    <source>
        <dbReference type="Proteomes" id="UP000027180"/>
    </source>
</evidence>
<dbReference type="KEGG" id="rei:IE4771_PD00091"/>
<accession>A0A060IGA6</accession>
<dbReference type="HOGENOM" id="CLU_580942_0_0_5"/>
<name>A0A060IGA6_RHIET</name>
<organism evidence="1 2">
    <name type="scientific">Rhizobium etli bv. mimosae str. IE4771</name>
    <dbReference type="NCBI Taxonomy" id="1432050"/>
    <lineage>
        <taxon>Bacteria</taxon>
        <taxon>Pseudomonadati</taxon>
        <taxon>Pseudomonadota</taxon>
        <taxon>Alphaproteobacteria</taxon>
        <taxon>Hyphomicrobiales</taxon>
        <taxon>Rhizobiaceae</taxon>
        <taxon>Rhizobium/Agrobacterium group</taxon>
        <taxon>Rhizobium</taxon>
    </lineage>
</organism>
<dbReference type="OrthoDB" id="8194706at2"/>
<dbReference type="AlphaFoldDB" id="A0A060IGA6"/>
<dbReference type="RefSeq" id="WP_040141557.1">
    <property type="nucleotide sequence ID" value="NZ_CP006990.1"/>
</dbReference>
<dbReference type="Pfam" id="PF18944">
    <property type="entry name" value="DUF5691"/>
    <property type="match status" value="1"/>
</dbReference>
<keyword evidence="1" id="KW-0614">Plasmid</keyword>
<evidence type="ECO:0000313" key="1">
    <source>
        <dbReference type="EMBL" id="AIC30646.1"/>
    </source>
</evidence>
<dbReference type="InterPro" id="IPR043746">
    <property type="entry name" value="DUF5691"/>
</dbReference>
<sequence length="470" mass="51802">MNLTSLKNEILPKLLSGSRGGLPLDSIGATDPLQTLALAGQALRFDRPPQPGQFQTEAAIADHAAILPDAARKLLLRLLSGKNQASAQLSAAIVQKLSEKRLRLHPFDLPRLEPFVKAHAENLGAEALAFSERETPVAQKQNYFAPDSLSDDTWMLATPAVKAGYINGRRASDPDAARAMVEAAWTSENADSRVRLLAAFWKNLSEADAPFLRSLEKDRAPRVRELAQRLLVRLPGFEGDNPALRAALERIKVSKTGLIFKKAALSLDVPATVRDFTKMSWLNETFGPISLDVMAGALSMTVDGLVAAAEKQGDLLAALLFMATQDRRLDIVKLITDRHLLNGWEAFSQLDSEMLADYPADMRQLWLEHIFRPDRWAPDTSPWVIRQMAQWLGAQTTENLFDDILRSRPWQALRGDSGRFEADIADSMAVMCPSSMRSTLRAELTGLDPAKSSNAILFLNLMDSLETANA</sequence>
<protein>
    <submittedName>
        <fullName evidence="1">Uncharacterized protein</fullName>
    </submittedName>
</protein>